<dbReference type="InterPro" id="IPR015943">
    <property type="entry name" value="WD40/YVTN_repeat-like_dom_sf"/>
</dbReference>
<reference evidence="3" key="1">
    <citation type="submission" date="2016-06" db="EMBL/GenBank/DDBJ databases">
        <authorList>
            <person name="Varghese N."/>
            <person name="Submissions Spin"/>
        </authorList>
    </citation>
    <scope>NUCLEOTIDE SEQUENCE [LARGE SCALE GENOMIC DNA]</scope>
    <source>
        <strain evidence="3">DSM 43816</strain>
    </source>
</reference>
<evidence type="ECO:0000256" key="1">
    <source>
        <dbReference type="SAM" id="Phobius"/>
    </source>
</evidence>
<sequence>MSDREITGFDVDTVAAAVRQPPLDDLWSAARARRRRRTGGVALALVVVFAGMAALPLAAGPHRVDQAGPTPLPEARVRGTQLFMTGPDSAVGVDQVGNGCTLRFAHTRDGGRTWSDRDAASYQAASCPPLDPEGYPPVSIHEFSVLGERSYLVLEGETSRLTTDYGRTWRDAEQAMVTVSTFPPHARAVFCQGGCGALRQPLAVDPSTGTVYRLNGEPPSPYPPSSIYPSADGTIWVTYGPGDVGGVMVVARSIDRGATWNTWRPVKGANVVAVAGVSGREAYLLIEPPPPPGAQPVEVTGPSQVLRTTDGGTTWTDVGTDLPSTPANRPFTIGSDGSLLVAQSGTTSPALVTSLLVSRDGGRHFTKAREYHGGDGSVGAAPGHAWLYGRDDESAIGPDHVMTTTDGSTWARFPLPD</sequence>
<dbReference type="Gene3D" id="2.130.10.10">
    <property type="entry name" value="YVTN repeat-like/Quinoprotein amine dehydrogenase"/>
    <property type="match status" value="1"/>
</dbReference>
<name>A0A1C4VUL6_MICEC</name>
<organism evidence="2 3">
    <name type="scientific">Micromonospora echinospora</name>
    <name type="common">Micromonospora purpurea</name>
    <dbReference type="NCBI Taxonomy" id="1877"/>
    <lineage>
        <taxon>Bacteria</taxon>
        <taxon>Bacillati</taxon>
        <taxon>Actinomycetota</taxon>
        <taxon>Actinomycetes</taxon>
        <taxon>Micromonosporales</taxon>
        <taxon>Micromonosporaceae</taxon>
        <taxon>Micromonospora</taxon>
    </lineage>
</organism>
<dbReference type="RefSeq" id="WP_088981051.1">
    <property type="nucleotide sequence ID" value="NZ_LT607413.1"/>
</dbReference>
<accession>A0A1C4VUL6</accession>
<keyword evidence="1" id="KW-0472">Membrane</keyword>
<evidence type="ECO:0008006" key="4">
    <source>
        <dbReference type="Google" id="ProtNLM"/>
    </source>
</evidence>
<dbReference type="OrthoDB" id="9764804at2"/>
<dbReference type="SUPFAM" id="SSF110296">
    <property type="entry name" value="Oligoxyloglucan reducing end-specific cellobiohydrolase"/>
    <property type="match status" value="2"/>
</dbReference>
<evidence type="ECO:0000313" key="3">
    <source>
        <dbReference type="Proteomes" id="UP000198253"/>
    </source>
</evidence>
<gene>
    <name evidence="2" type="ORF">GA0070618_1583</name>
</gene>
<dbReference type="Proteomes" id="UP000198253">
    <property type="component" value="Chromosome I"/>
</dbReference>
<keyword evidence="3" id="KW-1185">Reference proteome</keyword>
<feature type="transmembrane region" description="Helical" evidence="1">
    <location>
        <begin position="41"/>
        <end position="59"/>
    </location>
</feature>
<dbReference type="EMBL" id="LT607413">
    <property type="protein sequence ID" value="SCE87714.1"/>
    <property type="molecule type" value="Genomic_DNA"/>
</dbReference>
<keyword evidence="1" id="KW-0812">Transmembrane</keyword>
<keyword evidence="1" id="KW-1133">Transmembrane helix</keyword>
<dbReference type="InParanoid" id="A0A1C4VUL6"/>
<proteinExistence type="predicted"/>
<evidence type="ECO:0000313" key="2">
    <source>
        <dbReference type="EMBL" id="SCE87714.1"/>
    </source>
</evidence>
<protein>
    <recommendedName>
        <fullName evidence="4">Exo-alpha-sialidase</fullName>
    </recommendedName>
</protein>
<dbReference type="AlphaFoldDB" id="A0A1C4VUL6"/>